<dbReference type="Pfam" id="PF21728">
    <property type="entry name" value="PADR1_N"/>
    <property type="match status" value="1"/>
</dbReference>
<gene>
    <name evidence="8" type="ORF">RI129_008284</name>
</gene>
<keyword evidence="3" id="KW-0863">Zinc-finger</keyword>
<dbReference type="GO" id="GO:0005634">
    <property type="term" value="C:nucleus"/>
    <property type="evidence" value="ECO:0007669"/>
    <property type="project" value="UniProtKB-SubCell"/>
</dbReference>
<evidence type="ECO:0000256" key="4">
    <source>
        <dbReference type="ARBA" id="ARBA00022833"/>
    </source>
</evidence>
<feature type="region of interest" description="Disordered" evidence="6">
    <location>
        <begin position="425"/>
        <end position="451"/>
    </location>
</feature>
<keyword evidence="5" id="KW-0539">Nucleus</keyword>
<dbReference type="GO" id="GO:0003690">
    <property type="term" value="F:double-stranded DNA binding"/>
    <property type="evidence" value="ECO:0007669"/>
    <property type="project" value="TreeGrafter"/>
</dbReference>
<accession>A0AAN7V737</accession>
<dbReference type="PROSITE" id="PS50064">
    <property type="entry name" value="ZF_PARP_2"/>
    <property type="match status" value="2"/>
</dbReference>
<keyword evidence="2" id="KW-0479">Metal-binding</keyword>
<dbReference type="GO" id="GO:0006281">
    <property type="term" value="P:DNA repair"/>
    <property type="evidence" value="ECO:0007669"/>
    <property type="project" value="TreeGrafter"/>
</dbReference>
<evidence type="ECO:0000256" key="3">
    <source>
        <dbReference type="ARBA" id="ARBA00022771"/>
    </source>
</evidence>
<dbReference type="PANTHER" id="PTHR12083">
    <property type="entry name" value="BIFUNCTIONAL POLYNUCLEOTIDE PHOSPHATASE/KINASE"/>
    <property type="match status" value="1"/>
</dbReference>
<reference evidence="8 9" key="1">
    <citation type="journal article" date="2024" name="Insects">
        <title>An Improved Chromosome-Level Genome Assembly of the Firefly Pyrocoelia pectoralis.</title>
        <authorList>
            <person name="Fu X."/>
            <person name="Meyer-Rochow V.B."/>
            <person name="Ballantyne L."/>
            <person name="Zhu X."/>
        </authorList>
    </citation>
    <scope>NUCLEOTIDE SEQUENCE [LARGE SCALE GENOMIC DNA]</scope>
    <source>
        <strain evidence="8">XCY_ONT2</strain>
    </source>
</reference>
<dbReference type="PANTHER" id="PTHR12083:SF9">
    <property type="entry name" value="BIFUNCTIONAL POLYNUCLEOTIDE PHOSPHATASE_KINASE"/>
    <property type="match status" value="1"/>
</dbReference>
<evidence type="ECO:0000256" key="6">
    <source>
        <dbReference type="SAM" id="MobiDB-lite"/>
    </source>
</evidence>
<keyword evidence="9" id="KW-1185">Reference proteome</keyword>
<protein>
    <recommendedName>
        <fullName evidence="7">PARP-type domain-containing protein</fullName>
    </recommendedName>
</protein>
<dbReference type="Proteomes" id="UP001329430">
    <property type="component" value="Chromosome 6"/>
</dbReference>
<evidence type="ECO:0000259" key="7">
    <source>
        <dbReference type="PROSITE" id="PS50064"/>
    </source>
</evidence>
<feature type="compositionally biased region" description="Acidic residues" evidence="6">
    <location>
        <begin position="268"/>
        <end position="281"/>
    </location>
</feature>
<evidence type="ECO:0000256" key="5">
    <source>
        <dbReference type="ARBA" id="ARBA00023242"/>
    </source>
</evidence>
<dbReference type="SUPFAM" id="SSF57716">
    <property type="entry name" value="Glucocorticoid receptor-like (DNA-binding domain)"/>
    <property type="match status" value="2"/>
</dbReference>
<dbReference type="PROSITE" id="PS00347">
    <property type="entry name" value="ZF_PARP_1"/>
    <property type="match status" value="1"/>
</dbReference>
<dbReference type="EMBL" id="JAVRBK010000006">
    <property type="protein sequence ID" value="KAK5642117.1"/>
    <property type="molecule type" value="Genomic_DNA"/>
</dbReference>
<dbReference type="InterPro" id="IPR001510">
    <property type="entry name" value="Znf_PARP"/>
</dbReference>
<dbReference type="AlphaFoldDB" id="A0AAN7V737"/>
<evidence type="ECO:0000313" key="9">
    <source>
        <dbReference type="Proteomes" id="UP001329430"/>
    </source>
</evidence>
<dbReference type="SMART" id="SM01336">
    <property type="entry name" value="zf-PARP"/>
    <property type="match status" value="2"/>
</dbReference>
<comment type="subcellular location">
    <subcellularLocation>
        <location evidence="1">Nucleus</location>
    </subcellularLocation>
</comment>
<sequence>MDFPYKAEYAKSGRASCRSCKSTIAKDTLRLAVMVQSPMFDGKTPQWYHFPCFFKKQRPKSSDDIEHFENLRWEDQESIKSKITSGTDVILPDKKGKKRPGEAAAKKLALKDFIVEYSKSSRALCRGCQQKIIKDEIRISKKDFESDVGKRYGGQDMWHHLSCFSKLRSELGFYESGSALPGFKSLSTKDQEATLKELPAIKQEEVEAKKMKTEDQTDAPVDNEIEKKLKAQNKMMFKHRDNLTELSKKELQELLEVNNQEVPPGVDESVETNLDGDGEDPQSEIEFQQVAVVTDSSPQAGPSTEQPRSSAQQVKHFSELQSPNAAHVVSEATSKSSSFHNSETSIKIPPPSREHIIQKKLAEILMSAIDKLDKISEGATVNKDDNFDHFGKYLASLLRTLPIEQSLRLQQEIITRTLNAHILGSISSPSPSDDQSPADHAFSPKREDTRH</sequence>
<dbReference type="GO" id="GO:0046403">
    <property type="term" value="F:polynucleotide 3'-phosphatase activity"/>
    <property type="evidence" value="ECO:0007669"/>
    <property type="project" value="TreeGrafter"/>
</dbReference>
<dbReference type="Gene3D" id="3.30.1740.10">
    <property type="entry name" value="Zinc finger, PARP-type"/>
    <property type="match status" value="2"/>
</dbReference>
<dbReference type="Pfam" id="PF00645">
    <property type="entry name" value="zf-PARP"/>
    <property type="match status" value="2"/>
</dbReference>
<dbReference type="GO" id="GO:0008270">
    <property type="term" value="F:zinc ion binding"/>
    <property type="evidence" value="ECO:0007669"/>
    <property type="project" value="UniProtKB-KW"/>
</dbReference>
<feature type="compositionally biased region" description="Basic and acidic residues" evidence="6">
    <location>
        <begin position="442"/>
        <end position="451"/>
    </location>
</feature>
<organism evidence="8 9">
    <name type="scientific">Pyrocoelia pectoralis</name>
    <dbReference type="NCBI Taxonomy" id="417401"/>
    <lineage>
        <taxon>Eukaryota</taxon>
        <taxon>Metazoa</taxon>
        <taxon>Ecdysozoa</taxon>
        <taxon>Arthropoda</taxon>
        <taxon>Hexapoda</taxon>
        <taxon>Insecta</taxon>
        <taxon>Pterygota</taxon>
        <taxon>Neoptera</taxon>
        <taxon>Endopterygota</taxon>
        <taxon>Coleoptera</taxon>
        <taxon>Polyphaga</taxon>
        <taxon>Elateriformia</taxon>
        <taxon>Elateroidea</taxon>
        <taxon>Lampyridae</taxon>
        <taxon>Lampyrinae</taxon>
        <taxon>Pyrocoelia</taxon>
    </lineage>
</organism>
<dbReference type="FunFam" id="3.30.1740.10:FF:000004">
    <property type="entry name" value="Poly [ADP-ribose] polymerase"/>
    <property type="match status" value="1"/>
</dbReference>
<evidence type="ECO:0000256" key="2">
    <source>
        <dbReference type="ARBA" id="ARBA00022723"/>
    </source>
</evidence>
<feature type="compositionally biased region" description="Low complexity" evidence="6">
    <location>
        <begin position="425"/>
        <end position="439"/>
    </location>
</feature>
<evidence type="ECO:0000313" key="8">
    <source>
        <dbReference type="EMBL" id="KAK5642117.1"/>
    </source>
</evidence>
<dbReference type="InterPro" id="IPR036957">
    <property type="entry name" value="Znf_PARP_sf"/>
</dbReference>
<comment type="caution">
    <text evidence="8">The sequence shown here is derived from an EMBL/GenBank/DDBJ whole genome shotgun (WGS) entry which is preliminary data.</text>
</comment>
<feature type="domain" description="PARP-type" evidence="7">
    <location>
        <begin position="5"/>
        <end position="87"/>
    </location>
</feature>
<proteinExistence type="predicted"/>
<dbReference type="InterPro" id="IPR049296">
    <property type="entry name" value="PARP1-like_PADR1_N"/>
</dbReference>
<dbReference type="Gene3D" id="1.10.20.130">
    <property type="match status" value="1"/>
</dbReference>
<keyword evidence="4" id="KW-0862">Zinc</keyword>
<name>A0AAN7V737_9COLE</name>
<dbReference type="GO" id="GO:0046404">
    <property type="term" value="F:ATP-dependent polydeoxyribonucleotide 5'-hydroxyl-kinase activity"/>
    <property type="evidence" value="ECO:0007669"/>
    <property type="project" value="TreeGrafter"/>
</dbReference>
<evidence type="ECO:0000256" key="1">
    <source>
        <dbReference type="ARBA" id="ARBA00004123"/>
    </source>
</evidence>
<feature type="domain" description="PARP-type" evidence="7">
    <location>
        <begin position="113"/>
        <end position="202"/>
    </location>
</feature>
<feature type="region of interest" description="Disordered" evidence="6">
    <location>
        <begin position="294"/>
        <end position="316"/>
    </location>
</feature>
<feature type="region of interest" description="Disordered" evidence="6">
    <location>
        <begin position="256"/>
        <end position="281"/>
    </location>
</feature>